<name>A0A1B2ICJ5_9CAUD</name>
<dbReference type="GeneID" id="29061754"/>
<dbReference type="Proteomes" id="UP000201594">
    <property type="component" value="Segment"/>
</dbReference>
<reference evidence="1 2" key="1">
    <citation type="submission" date="2016-06" db="EMBL/GenBank/DDBJ databases">
        <authorList>
            <person name="Kjaerup R.B."/>
            <person name="Dalgaard T.S."/>
            <person name="Juul-Madsen H.R."/>
        </authorList>
    </citation>
    <scope>NUCLEOTIDE SEQUENCE [LARGE SCALE GENOMIC DNA]</scope>
</reference>
<dbReference type="Pfam" id="PF25613">
    <property type="entry name" value="DUF7941"/>
    <property type="match status" value="1"/>
</dbReference>
<evidence type="ECO:0000313" key="1">
    <source>
        <dbReference type="EMBL" id="ANZ49000.1"/>
    </source>
</evidence>
<accession>A0A1B2ICJ5</accession>
<gene>
    <name evidence="1" type="ORF">EARLPHILLIPIV_151</name>
</gene>
<sequence length="171" mass="19388">MATLQEEFIGMINAKNPDLGLALSDVEFGNPTNYAPSGEGDTRNTALVITAKVDSPNFTGSKEYHFFRFNFTHPNGEDVPSSIVNDAQYNWDSDDMVLSTMNRALPNHPVTMEEVTIARTELRQDENQDEYRDIKLTFSPDHLKWQGSYVFRIYTGKDVLAWKNAELDGFV</sequence>
<dbReference type="OrthoDB" id="18344at10239"/>
<proteinExistence type="predicted"/>
<protein>
    <submittedName>
        <fullName evidence="1">Uncharacterized protein</fullName>
    </submittedName>
</protein>
<dbReference type="RefSeq" id="YP_009278463.1">
    <property type="nucleotide sequence ID" value="NC_031007.1"/>
</dbReference>
<organism evidence="1 2">
    <name type="scientific">Erwinia phage vB_EamM_EarlPhillipIV</name>
    <dbReference type="NCBI Taxonomy" id="1883372"/>
    <lineage>
        <taxon>Viruses</taxon>
        <taxon>Duplodnaviria</taxon>
        <taxon>Heunggongvirae</taxon>
        <taxon>Uroviricota</taxon>
        <taxon>Caudoviricetes</taxon>
        <taxon>Chimalliviridae</taxon>
        <taxon>Derbicusvirus</taxon>
        <taxon>Derbicusvirus derbicus</taxon>
    </lineage>
</organism>
<dbReference type="EMBL" id="KX397367">
    <property type="protein sequence ID" value="ANZ49000.1"/>
    <property type="molecule type" value="Genomic_DNA"/>
</dbReference>
<dbReference type="KEGG" id="vg:29061754"/>
<evidence type="ECO:0000313" key="2">
    <source>
        <dbReference type="Proteomes" id="UP000201594"/>
    </source>
</evidence>
<dbReference type="InterPro" id="IPR057701">
    <property type="entry name" value="DUF7941"/>
</dbReference>